<dbReference type="RefSeq" id="WP_035447326.1">
    <property type="nucleotide sequence ID" value="NZ_JNHN01000184.1"/>
</dbReference>
<keyword evidence="3" id="KW-0804">Transcription</keyword>
<dbReference type="Pfam" id="PF12833">
    <property type="entry name" value="HTH_18"/>
    <property type="match status" value="1"/>
</dbReference>
<dbReference type="PANTHER" id="PTHR47504">
    <property type="entry name" value="RIGHT ORIGIN-BINDING PROTEIN"/>
    <property type="match status" value="1"/>
</dbReference>
<dbReference type="Proteomes" id="UP000028013">
    <property type="component" value="Unassembled WGS sequence"/>
</dbReference>
<accession>A0A078RUN6</accession>
<dbReference type="InterPro" id="IPR050959">
    <property type="entry name" value="MarA-like"/>
</dbReference>
<evidence type="ECO:0000313" key="5">
    <source>
        <dbReference type="EMBL" id="KDS48023.1"/>
    </source>
</evidence>
<proteinExistence type="predicted"/>
<sequence>MRLETCCNRQIDCMVCPQKSEGVLVYRHYPKGQHFSAEKCTQNCMIFMLKGELLVNSDEYPGTTLQSRQLILQAIGSKVELLALTEVEYIVYWFTELPLICEERYKEILKRSEAPLTYTPLSAISMLEGLLKSLACYLNEQPYACSKYIEMKCQELVYILTCYYPLHQISTFFYPISTYTESFQYFVMQNYDKVKNVEEFAHLGGYTTTTFRRLFKNMYGVPVYEWILDKKREGILNDLQYTKQRISVISARYGFDSLSHFAHFCKDSFGDTPRALRKRSANGEKISIICKEQGKDQEDE</sequence>
<name>A0A078RUN6_BACUN</name>
<dbReference type="PROSITE" id="PS01124">
    <property type="entry name" value="HTH_ARAC_FAMILY_2"/>
    <property type="match status" value="1"/>
</dbReference>
<evidence type="ECO:0000256" key="1">
    <source>
        <dbReference type="ARBA" id="ARBA00023015"/>
    </source>
</evidence>
<reference evidence="5 6" key="1">
    <citation type="submission" date="2014-04" db="EMBL/GenBank/DDBJ databases">
        <authorList>
            <person name="Sears C."/>
            <person name="Carroll K."/>
            <person name="Sack B.R."/>
            <person name="Qadri F."/>
            <person name="Myers L.L."/>
            <person name="Chung G.-T."/>
            <person name="Escheverria P."/>
            <person name="Fraser C.M."/>
            <person name="Sadzewicz L."/>
            <person name="Shefchek K.A."/>
            <person name="Tallon L."/>
            <person name="Das S.P."/>
            <person name="Daugherty S."/>
            <person name="Mongodin E.F."/>
        </authorList>
    </citation>
    <scope>NUCLEOTIDE SEQUENCE [LARGE SCALE GENOMIC DNA]</scope>
    <source>
        <strain evidence="5 6">3978 T3 ii</strain>
    </source>
</reference>
<keyword evidence="2" id="KW-0238">DNA-binding</keyword>
<dbReference type="PANTHER" id="PTHR47504:SF5">
    <property type="entry name" value="RIGHT ORIGIN-BINDING PROTEIN"/>
    <property type="match status" value="1"/>
</dbReference>
<organism evidence="5 6">
    <name type="scientific">Bacteroides uniformis str. 3978 T3 ii</name>
    <dbReference type="NCBI Taxonomy" id="1339349"/>
    <lineage>
        <taxon>Bacteria</taxon>
        <taxon>Pseudomonadati</taxon>
        <taxon>Bacteroidota</taxon>
        <taxon>Bacteroidia</taxon>
        <taxon>Bacteroidales</taxon>
        <taxon>Bacteroidaceae</taxon>
        <taxon>Bacteroides</taxon>
    </lineage>
</organism>
<evidence type="ECO:0000313" key="6">
    <source>
        <dbReference type="Proteomes" id="UP000028013"/>
    </source>
</evidence>
<gene>
    <name evidence="5" type="ORF">M094_2955</name>
</gene>
<dbReference type="AlphaFoldDB" id="A0A078RUN6"/>
<evidence type="ECO:0000256" key="3">
    <source>
        <dbReference type="ARBA" id="ARBA00023163"/>
    </source>
</evidence>
<keyword evidence="1" id="KW-0805">Transcription regulation</keyword>
<comment type="caution">
    <text evidence="5">The sequence shown here is derived from an EMBL/GenBank/DDBJ whole genome shotgun (WGS) entry which is preliminary data.</text>
</comment>
<dbReference type="SMART" id="SM00342">
    <property type="entry name" value="HTH_ARAC"/>
    <property type="match status" value="1"/>
</dbReference>
<dbReference type="GO" id="GO:0043565">
    <property type="term" value="F:sequence-specific DNA binding"/>
    <property type="evidence" value="ECO:0007669"/>
    <property type="project" value="InterPro"/>
</dbReference>
<dbReference type="GO" id="GO:0003700">
    <property type="term" value="F:DNA-binding transcription factor activity"/>
    <property type="evidence" value="ECO:0007669"/>
    <property type="project" value="InterPro"/>
</dbReference>
<protein>
    <submittedName>
        <fullName evidence="5">Bacterial regulatory helix-turn-helix s, AraC family protein</fullName>
    </submittedName>
</protein>
<evidence type="ECO:0000256" key="2">
    <source>
        <dbReference type="ARBA" id="ARBA00023125"/>
    </source>
</evidence>
<dbReference type="SUPFAM" id="SSF46689">
    <property type="entry name" value="Homeodomain-like"/>
    <property type="match status" value="1"/>
</dbReference>
<dbReference type="InterPro" id="IPR009057">
    <property type="entry name" value="Homeodomain-like_sf"/>
</dbReference>
<feature type="domain" description="HTH araC/xylS-type" evidence="4">
    <location>
        <begin position="181"/>
        <end position="279"/>
    </location>
</feature>
<dbReference type="EMBL" id="JNHN01000184">
    <property type="protein sequence ID" value="KDS48023.1"/>
    <property type="molecule type" value="Genomic_DNA"/>
</dbReference>
<dbReference type="PATRIC" id="fig|1339349.3.peg.4008"/>
<evidence type="ECO:0000259" key="4">
    <source>
        <dbReference type="PROSITE" id="PS01124"/>
    </source>
</evidence>
<dbReference type="Gene3D" id="1.10.10.60">
    <property type="entry name" value="Homeodomain-like"/>
    <property type="match status" value="1"/>
</dbReference>
<dbReference type="InterPro" id="IPR018060">
    <property type="entry name" value="HTH_AraC"/>
</dbReference>